<dbReference type="Gene3D" id="3.40.50.150">
    <property type="entry name" value="Vaccinia Virus protein VP39"/>
    <property type="match status" value="1"/>
</dbReference>
<dbReference type="CDD" id="cd02440">
    <property type="entry name" value="AdoMet_MTases"/>
    <property type="match status" value="1"/>
</dbReference>
<evidence type="ECO:0000313" key="3">
    <source>
        <dbReference type="EMBL" id="ORJ63323.1"/>
    </source>
</evidence>
<protein>
    <recommendedName>
        <fullName evidence="2">Methyltransferase domain-containing protein</fullName>
    </recommendedName>
</protein>
<dbReference type="InterPro" id="IPR041698">
    <property type="entry name" value="Methyltransf_25"/>
</dbReference>
<sequence length="266" mass="29851">MNYLMEHPEEAARLAKKTRSEQVARQASWAGIKPGMRVLDVGCGVGKTTAVLKQVVGETGHATGLDLSPSRLQEAAASFAAPGLEFVQHDIRQPYVSPVQFDAVWIRFLLEYFREDQLMVVRNAVHSLKPGGLLVVGDLDNNCLLHYGHSQRMENTIQDVLRCLQENHDFDPYAGRRLFAHMVDLGFEAIDVAVEAHHLFFGELNPVDGENWLSKVEVAVKNSGCRFAEYDGDFEAALTEFKEHLFNPRRFIYTPLIMVRGTKPLG</sequence>
<name>A0A1X0YE10_9BACT</name>
<dbReference type="OrthoDB" id="9770485at2"/>
<dbReference type="SUPFAM" id="SSF53335">
    <property type="entry name" value="S-adenosyl-L-methionine-dependent methyltransferases"/>
    <property type="match status" value="1"/>
</dbReference>
<evidence type="ECO:0000259" key="2">
    <source>
        <dbReference type="Pfam" id="PF13649"/>
    </source>
</evidence>
<dbReference type="GO" id="GO:0016740">
    <property type="term" value="F:transferase activity"/>
    <property type="evidence" value="ECO:0007669"/>
    <property type="project" value="UniProtKB-KW"/>
</dbReference>
<comment type="caution">
    <text evidence="3">The sequence shown here is derived from an EMBL/GenBank/DDBJ whole genome shotgun (WGS) entry which is preliminary data.</text>
</comment>
<dbReference type="EMBL" id="NAAD01000001">
    <property type="protein sequence ID" value="ORJ63323.1"/>
    <property type="molecule type" value="Genomic_DNA"/>
</dbReference>
<reference evidence="3 4" key="1">
    <citation type="submission" date="2017-03" db="EMBL/GenBank/DDBJ databases">
        <title>Genome sequence of Geothermobacter sp. EPR-M, Deep-Sea Iron Reducer.</title>
        <authorList>
            <person name="Tully B."/>
            <person name="Savalia P."/>
            <person name="Abuyen K."/>
            <person name="Baughan C."/>
            <person name="Romero E."/>
            <person name="Ronkowski C."/>
            <person name="Torres B."/>
            <person name="Tremblay J."/>
            <person name="Trujillo A."/>
            <person name="Tyler M."/>
            <person name="Perez-Rodriguez I."/>
            <person name="Amend J."/>
        </authorList>
    </citation>
    <scope>NUCLEOTIDE SEQUENCE [LARGE SCALE GENOMIC DNA]</scope>
    <source>
        <strain evidence="3 4">EPR-M</strain>
    </source>
</reference>
<dbReference type="STRING" id="1969733.B5V00_00190"/>
<accession>A0A1X0YE10</accession>
<feature type="domain" description="Methyltransferase" evidence="2">
    <location>
        <begin position="38"/>
        <end position="132"/>
    </location>
</feature>
<organism evidence="3 4">
    <name type="scientific">Geothermobacter hydrogeniphilus</name>
    <dbReference type="NCBI Taxonomy" id="1969733"/>
    <lineage>
        <taxon>Bacteria</taxon>
        <taxon>Pseudomonadati</taxon>
        <taxon>Thermodesulfobacteriota</taxon>
        <taxon>Desulfuromonadia</taxon>
        <taxon>Desulfuromonadales</taxon>
        <taxon>Geothermobacteraceae</taxon>
        <taxon>Geothermobacter</taxon>
    </lineage>
</organism>
<dbReference type="InterPro" id="IPR029063">
    <property type="entry name" value="SAM-dependent_MTases_sf"/>
</dbReference>
<evidence type="ECO:0000313" key="4">
    <source>
        <dbReference type="Proteomes" id="UP000193136"/>
    </source>
</evidence>
<keyword evidence="1" id="KW-0808">Transferase</keyword>
<gene>
    <name evidence="3" type="ORF">B5V00_00190</name>
</gene>
<evidence type="ECO:0000256" key="1">
    <source>
        <dbReference type="ARBA" id="ARBA00022679"/>
    </source>
</evidence>
<proteinExistence type="predicted"/>
<dbReference type="PANTHER" id="PTHR43861">
    <property type="entry name" value="TRANS-ACONITATE 2-METHYLTRANSFERASE-RELATED"/>
    <property type="match status" value="1"/>
</dbReference>
<keyword evidence="4" id="KW-1185">Reference proteome</keyword>
<dbReference type="AlphaFoldDB" id="A0A1X0YE10"/>
<dbReference type="RefSeq" id="WP_085008294.1">
    <property type="nucleotide sequence ID" value="NZ_NAAD01000001.1"/>
</dbReference>
<dbReference type="Pfam" id="PF13649">
    <property type="entry name" value="Methyltransf_25"/>
    <property type="match status" value="1"/>
</dbReference>
<dbReference type="Proteomes" id="UP000193136">
    <property type="component" value="Unassembled WGS sequence"/>
</dbReference>